<feature type="region of interest" description="Disordered" evidence="3">
    <location>
        <begin position="354"/>
        <end position="403"/>
    </location>
</feature>
<feature type="compositionally biased region" description="Low complexity" evidence="3">
    <location>
        <begin position="178"/>
        <end position="192"/>
    </location>
</feature>
<feature type="compositionally biased region" description="Polar residues" evidence="3">
    <location>
        <begin position="389"/>
        <end position="403"/>
    </location>
</feature>
<dbReference type="GO" id="GO:0003677">
    <property type="term" value="F:DNA binding"/>
    <property type="evidence" value="ECO:0007669"/>
    <property type="project" value="UniProtKB-KW"/>
</dbReference>
<feature type="domain" description="BHLH" evidence="4">
    <location>
        <begin position="625"/>
        <end position="677"/>
    </location>
</feature>
<proteinExistence type="predicted"/>
<dbReference type="InterPro" id="IPR036638">
    <property type="entry name" value="HLH_DNA-bd_sf"/>
</dbReference>
<feature type="compositionally biased region" description="Low complexity" evidence="3">
    <location>
        <begin position="502"/>
        <end position="515"/>
    </location>
</feature>
<dbReference type="EMBL" id="GDHF01029190">
    <property type="protein sequence ID" value="JAI23124.1"/>
    <property type="molecule type" value="Transcribed_RNA"/>
</dbReference>
<dbReference type="CTD" id="4609"/>
<evidence type="ECO:0000313" key="9">
    <source>
        <dbReference type="EMBL" id="JAI47923.1"/>
    </source>
</evidence>
<feature type="compositionally biased region" description="Polar residues" evidence="3">
    <location>
        <begin position="370"/>
        <end position="380"/>
    </location>
</feature>
<evidence type="ECO:0000256" key="2">
    <source>
        <dbReference type="SAM" id="Coils"/>
    </source>
</evidence>
<dbReference type="InterPro" id="IPR011598">
    <property type="entry name" value="bHLH_dom"/>
</dbReference>
<dbReference type="EMBL" id="GDHF01027686">
    <property type="protein sequence ID" value="JAI24628.1"/>
    <property type="molecule type" value="Transcribed_RNA"/>
</dbReference>
<dbReference type="OrthoDB" id="5964374at2759"/>
<dbReference type="InterPro" id="IPR050433">
    <property type="entry name" value="Myc_transcription_factors"/>
</dbReference>
<dbReference type="FunFam" id="4.10.280.10:FF:000019">
    <property type="entry name" value="Myc proto-oncogene protein"/>
    <property type="match status" value="1"/>
</dbReference>
<dbReference type="CDD" id="cd11400">
    <property type="entry name" value="bHLHzip_Myc"/>
    <property type="match status" value="1"/>
</dbReference>
<feature type="compositionally biased region" description="Low complexity" evidence="3">
    <location>
        <begin position="225"/>
        <end position="256"/>
    </location>
</feature>
<keyword evidence="1" id="KW-0238">DNA-binding</keyword>
<evidence type="ECO:0000313" key="6">
    <source>
        <dbReference type="EMBL" id="JAI24628.1"/>
    </source>
</evidence>
<dbReference type="EMBL" id="GDHF01024370">
    <property type="protein sequence ID" value="JAI27944.1"/>
    <property type="molecule type" value="Transcribed_RNA"/>
</dbReference>
<name>A0A0K8V4Q0_BACLA</name>
<dbReference type="AlphaFoldDB" id="A0A0K8V4Q0"/>
<dbReference type="SMART" id="SM00353">
    <property type="entry name" value="HLH"/>
    <property type="match status" value="1"/>
</dbReference>
<organism evidence="8">
    <name type="scientific">Bactrocera latifrons</name>
    <name type="common">Malaysian fruit fly</name>
    <name type="synonym">Chaetodacus latifrons</name>
    <dbReference type="NCBI Taxonomy" id="174628"/>
    <lineage>
        <taxon>Eukaryota</taxon>
        <taxon>Metazoa</taxon>
        <taxon>Ecdysozoa</taxon>
        <taxon>Arthropoda</taxon>
        <taxon>Hexapoda</taxon>
        <taxon>Insecta</taxon>
        <taxon>Pterygota</taxon>
        <taxon>Neoptera</taxon>
        <taxon>Endopterygota</taxon>
        <taxon>Diptera</taxon>
        <taxon>Brachycera</taxon>
        <taxon>Muscomorpha</taxon>
        <taxon>Tephritoidea</taxon>
        <taxon>Tephritidae</taxon>
        <taxon>Bactrocera</taxon>
        <taxon>Bactrocera</taxon>
    </lineage>
</organism>
<evidence type="ECO:0000313" key="10">
    <source>
        <dbReference type="EMBL" id="JAI49556.1"/>
    </source>
</evidence>
<feature type="region of interest" description="Disordered" evidence="3">
    <location>
        <begin position="500"/>
        <end position="523"/>
    </location>
</feature>
<dbReference type="PROSITE" id="PS50888">
    <property type="entry name" value="BHLH"/>
    <property type="match status" value="1"/>
</dbReference>
<dbReference type="Pfam" id="PF00010">
    <property type="entry name" value="HLH"/>
    <property type="match status" value="1"/>
</dbReference>
<dbReference type="EMBL" id="GDHF01004391">
    <property type="protein sequence ID" value="JAI47923.1"/>
    <property type="molecule type" value="Transcribed_RNA"/>
</dbReference>
<dbReference type="EMBL" id="GDHF01002758">
    <property type="protein sequence ID" value="JAI49556.1"/>
    <property type="molecule type" value="Transcribed_RNA"/>
</dbReference>
<feature type="region of interest" description="Disordered" evidence="3">
    <location>
        <begin position="173"/>
        <end position="256"/>
    </location>
</feature>
<dbReference type="GeneID" id="108971383"/>
<evidence type="ECO:0000259" key="4">
    <source>
        <dbReference type="PROSITE" id="PS50888"/>
    </source>
</evidence>
<feature type="region of interest" description="Disordered" evidence="3">
    <location>
        <begin position="571"/>
        <end position="609"/>
    </location>
</feature>
<gene>
    <name evidence="8" type="primary">dm_2</name>
    <name evidence="6" type="synonym">dm_0</name>
    <name evidence="9" type="synonym">dm_1</name>
    <name evidence="5" type="synonym">dm_3</name>
    <name evidence="7" type="synonym">dm_4</name>
    <name evidence="10" type="synonym">dm_5</name>
    <name evidence="7" type="ORF">c1_g2_i1</name>
    <name evidence="9" type="ORF">c1_g2_i2</name>
    <name evidence="5" type="ORF">c1_g2_i3</name>
    <name evidence="8" type="ORF">c1_g2_i4</name>
    <name evidence="10" type="ORF">c1_g2_i5</name>
    <name evidence="6" type="ORF">c1_g2_i6</name>
</gene>
<evidence type="ECO:0000256" key="1">
    <source>
        <dbReference type="ARBA" id="ARBA00023125"/>
    </source>
</evidence>
<reference evidence="8" key="1">
    <citation type="submission" date="2015-06" db="EMBL/GenBank/DDBJ databases">
        <authorList>
            <person name="Hoefler B.C."/>
            <person name="Straight P.D."/>
        </authorList>
    </citation>
    <scope>NUCLEOTIDE SEQUENCE</scope>
</reference>
<feature type="coiled-coil region" evidence="2">
    <location>
        <begin position="667"/>
        <end position="711"/>
    </location>
</feature>
<protein>
    <submittedName>
        <fullName evidence="8">Myc protein</fullName>
    </submittedName>
</protein>
<dbReference type="Gene3D" id="4.10.280.10">
    <property type="entry name" value="Helix-loop-helix DNA-binding domain"/>
    <property type="match status" value="1"/>
</dbReference>
<evidence type="ECO:0000313" key="8">
    <source>
        <dbReference type="EMBL" id="JAI33917.1"/>
    </source>
</evidence>
<keyword evidence="2" id="KW-0175">Coiled coil</keyword>
<dbReference type="SUPFAM" id="SSF47459">
    <property type="entry name" value="HLH, helix-loop-helix DNA-binding domain"/>
    <property type="match status" value="1"/>
</dbReference>
<dbReference type="EMBL" id="GDHF01018397">
    <property type="protein sequence ID" value="JAI33917.1"/>
    <property type="molecule type" value="Transcribed_RNA"/>
</dbReference>
<dbReference type="GO" id="GO:0046983">
    <property type="term" value="F:protein dimerization activity"/>
    <property type="evidence" value="ECO:0007669"/>
    <property type="project" value="InterPro"/>
</dbReference>
<sequence length="711" mass="78902">MAKICNTFGTSPILGGLYLGEHSEDYSIIRPDPSELFEDLIPVWGNSIWGDIQKMDNGNDLPISGTPDYCSFKNEIRNGDCMWSGQSQTELSTSATSTGSDLQVTRAVPLSAVTAKPAQLPAPTVVVANNNKHKMQAAQKPTPQQQYVEVKREIKMEPSDDYEKQLQQHSIPNVRNATTTSPQQTSSAQSMQHIPPGTSLLRKSNVSQQQLQQQQRKLQKHQQLQHKLSTLHLSGNATTTNNSNNNKSKTLNGNNNSGVVTAFDTMAYELPETPPSLDDEATDFKQTNIDLRACMMGSNNISLNAGIIDNISKELQDTSKDKINTRLTSDHPDIHEVLDVIMRDEHKSIMYSNKMATSSDCESDEDEESTANSGYGSASSLLDGELSYGRTSPVPSQASSQTSMNHLHATQAHCHSDHSYTRCKEGMDDLSSSAFTPSDSDEEIDVVSVSDKKLPTNPSDRDRRAIEHKVGYRFSTARIVKNPNGIRTIPPRRHGAYTLPCSPASSSPVKSVATSRYPSPSGTPYHTATYANKYLQQQGNIISGENRIIAGDKSRKRLTVHGSSVSAELTRDLDYTLPPSKKHRGKKSSSSSKHAGGHHSTVHNASGSDALRRHFSLDESADTIEKRNLHNDMERQRRIGLKNLFEELKKQIPSIKDKERAPKVNILREAAKLCESLTRENQQLCDTKELLREQMHKRQEHLARLRNLMRD</sequence>
<evidence type="ECO:0000313" key="7">
    <source>
        <dbReference type="EMBL" id="JAI27944.1"/>
    </source>
</evidence>
<evidence type="ECO:0000313" key="5">
    <source>
        <dbReference type="EMBL" id="JAI23124.1"/>
    </source>
</evidence>
<dbReference type="PANTHER" id="PTHR45851">
    <property type="entry name" value="MYC PROTO-ONCOGENE"/>
    <property type="match status" value="1"/>
</dbReference>
<accession>A0A0K8V4Q0</accession>
<evidence type="ECO:0000256" key="3">
    <source>
        <dbReference type="SAM" id="MobiDB-lite"/>
    </source>
</evidence>
<feature type="compositionally biased region" description="Low complexity" evidence="3">
    <location>
        <begin position="207"/>
        <end position="216"/>
    </location>
</feature>